<dbReference type="InterPro" id="IPR030228">
    <property type="entry name" value="Gpn3"/>
</dbReference>
<evidence type="ECO:0000256" key="2">
    <source>
        <dbReference type="ARBA" id="ARBA00005290"/>
    </source>
</evidence>
<dbReference type="PANTHER" id="PTHR21231">
    <property type="entry name" value="XPA-BINDING PROTEIN 1-RELATED"/>
    <property type="match status" value="1"/>
</dbReference>
<evidence type="ECO:0000256" key="7">
    <source>
        <dbReference type="RuleBase" id="RU365059"/>
    </source>
</evidence>
<evidence type="ECO:0000256" key="5">
    <source>
        <dbReference type="ARBA" id="ARBA00022801"/>
    </source>
</evidence>
<sequence>MVRYAQLVMGPAGSGKSTYCDMLYKHCEVIRRSVKVVNLDPAAEYFQYPLTADIRDLIQLDDVMDDETLHFGPNGGLLFCMEYFSKNFEWLLEQIEEDCDDDYVIFDCPGQIELYTHLPIMRQLVEQLESWNFRTVGIFLLDAQFLVDTPKYFSGVLAALSVMVTLEIAHVNIMTKIDLLSKNDRENLDKYLEPDVNLLSQNTDTARYKKKFFKLNSVLARIIEDYSLVKFHPLNYSDEDSISDTLIIIDNIMQYGEDQEVKEPKELDRDEDDYSDKHEPNDD</sequence>
<dbReference type="Gene3D" id="3.40.50.300">
    <property type="entry name" value="P-loop containing nucleotide triphosphate hydrolases"/>
    <property type="match status" value="1"/>
</dbReference>
<comment type="subunit">
    <text evidence="7">Binds to RNA polymerase II (RNAPII).</text>
</comment>
<dbReference type="AlphaFoldDB" id="A0A814LP19"/>
<comment type="similarity">
    <text evidence="2 7">Belongs to the GPN-loop GTPase family.</text>
</comment>
<organism evidence="9 10">
    <name type="scientific">Brachionus calyciflorus</name>
    <dbReference type="NCBI Taxonomy" id="104777"/>
    <lineage>
        <taxon>Eukaryota</taxon>
        <taxon>Metazoa</taxon>
        <taxon>Spiralia</taxon>
        <taxon>Gnathifera</taxon>
        <taxon>Rotifera</taxon>
        <taxon>Eurotatoria</taxon>
        <taxon>Monogononta</taxon>
        <taxon>Pseudotrocha</taxon>
        <taxon>Ploima</taxon>
        <taxon>Brachionidae</taxon>
        <taxon>Brachionus</taxon>
    </lineage>
</organism>
<evidence type="ECO:0000256" key="6">
    <source>
        <dbReference type="ARBA" id="ARBA00023134"/>
    </source>
</evidence>
<keyword evidence="4 7" id="KW-0547">Nucleotide-binding</keyword>
<comment type="function">
    <text evidence="1">Small GTPase required for proper localization of RNA polymerase II (RNAPII). May act at an RNAP assembly step prior to nuclear import.</text>
</comment>
<dbReference type="OrthoDB" id="5839at2759"/>
<gene>
    <name evidence="9" type="ORF">OXX778_LOCUS19614</name>
</gene>
<name>A0A814LP19_9BILA</name>
<feature type="compositionally biased region" description="Basic and acidic residues" evidence="8">
    <location>
        <begin position="259"/>
        <end position="268"/>
    </location>
</feature>
<evidence type="ECO:0000313" key="10">
    <source>
        <dbReference type="Proteomes" id="UP000663879"/>
    </source>
</evidence>
<dbReference type="InterPro" id="IPR004130">
    <property type="entry name" value="Gpn"/>
</dbReference>
<evidence type="ECO:0000256" key="8">
    <source>
        <dbReference type="SAM" id="MobiDB-lite"/>
    </source>
</evidence>
<keyword evidence="6 7" id="KW-0342">GTP-binding</keyword>
<comment type="function">
    <text evidence="7">Small GTPase required for proper nuclear import of RNA polymerase II and III (RNAPII and RNAPIII). May act at an RNAP assembly step prior to nuclear import.</text>
</comment>
<evidence type="ECO:0000256" key="1">
    <source>
        <dbReference type="ARBA" id="ARBA00002411"/>
    </source>
</evidence>
<dbReference type="InterPro" id="IPR027417">
    <property type="entry name" value="P-loop_NTPase"/>
</dbReference>
<dbReference type="EMBL" id="CAJNOC010006040">
    <property type="protein sequence ID" value="CAF1068415.1"/>
    <property type="molecule type" value="Genomic_DNA"/>
</dbReference>
<proteinExistence type="inferred from homology"/>
<dbReference type="Pfam" id="PF03029">
    <property type="entry name" value="ATP_bind_1"/>
    <property type="match status" value="1"/>
</dbReference>
<reference evidence="9" key="1">
    <citation type="submission" date="2021-02" db="EMBL/GenBank/DDBJ databases">
        <authorList>
            <person name="Nowell W R."/>
        </authorList>
    </citation>
    <scope>NUCLEOTIDE SEQUENCE</scope>
    <source>
        <strain evidence="9">Ploen Becks lab</strain>
    </source>
</reference>
<dbReference type="FunFam" id="3.40.50.300:FF:000616">
    <property type="entry name" value="GPN-loop GTPase 3"/>
    <property type="match status" value="1"/>
</dbReference>
<evidence type="ECO:0000256" key="4">
    <source>
        <dbReference type="ARBA" id="ARBA00022741"/>
    </source>
</evidence>
<protein>
    <recommendedName>
        <fullName evidence="3 7">GPN-loop GTPase 3</fullName>
    </recommendedName>
</protein>
<comment type="caution">
    <text evidence="9">The sequence shown here is derived from an EMBL/GenBank/DDBJ whole genome shotgun (WGS) entry which is preliminary data.</text>
</comment>
<dbReference type="CDD" id="cd17872">
    <property type="entry name" value="GPN3"/>
    <property type="match status" value="1"/>
</dbReference>
<keyword evidence="5 7" id="KW-0378">Hydrolase</keyword>
<accession>A0A814LP19</accession>
<evidence type="ECO:0000313" key="9">
    <source>
        <dbReference type="EMBL" id="CAF1068415.1"/>
    </source>
</evidence>
<dbReference type="GO" id="GO:0005525">
    <property type="term" value="F:GTP binding"/>
    <property type="evidence" value="ECO:0007669"/>
    <property type="project" value="UniProtKB-KW"/>
</dbReference>
<dbReference type="SUPFAM" id="SSF52540">
    <property type="entry name" value="P-loop containing nucleoside triphosphate hydrolases"/>
    <property type="match status" value="1"/>
</dbReference>
<evidence type="ECO:0000256" key="3">
    <source>
        <dbReference type="ARBA" id="ARBA00014587"/>
    </source>
</evidence>
<keyword evidence="10" id="KW-1185">Reference proteome</keyword>
<dbReference type="GO" id="GO:0003924">
    <property type="term" value="F:GTPase activity"/>
    <property type="evidence" value="ECO:0007669"/>
    <property type="project" value="TreeGrafter"/>
</dbReference>
<feature type="region of interest" description="Disordered" evidence="8">
    <location>
        <begin position="257"/>
        <end position="283"/>
    </location>
</feature>
<dbReference type="Proteomes" id="UP000663879">
    <property type="component" value="Unassembled WGS sequence"/>
</dbReference>
<dbReference type="PANTHER" id="PTHR21231:SF7">
    <property type="entry name" value="GPN-LOOP GTPASE 3"/>
    <property type="match status" value="1"/>
</dbReference>